<evidence type="ECO:0000256" key="1">
    <source>
        <dbReference type="SAM" id="MobiDB-lite"/>
    </source>
</evidence>
<evidence type="ECO:0000256" key="2">
    <source>
        <dbReference type="SAM" id="SignalP"/>
    </source>
</evidence>
<keyword evidence="4" id="KW-1185">Reference proteome</keyword>
<accession>A0ABX2C494</accession>
<dbReference type="EMBL" id="WOEY01000155">
    <property type="protein sequence ID" value="NPT47143.1"/>
    <property type="molecule type" value="Genomic_DNA"/>
</dbReference>
<evidence type="ECO:0000313" key="3">
    <source>
        <dbReference type="EMBL" id="NPT47143.1"/>
    </source>
</evidence>
<gene>
    <name evidence="3" type="ORF">GNZ12_38805</name>
</gene>
<dbReference type="Proteomes" id="UP000652198">
    <property type="component" value="Unassembled WGS sequence"/>
</dbReference>
<reference evidence="3 4" key="1">
    <citation type="submission" date="2019-11" db="EMBL/GenBank/DDBJ databases">
        <title>Metabolism of dissolved organic matter in forest soils.</title>
        <authorList>
            <person name="Cyle K.T."/>
            <person name="Wilhelm R.C."/>
            <person name="Martinez C.E."/>
        </authorList>
    </citation>
    <scope>NUCLEOTIDE SEQUENCE [LARGE SCALE GENOMIC DNA]</scope>
    <source>
        <strain evidence="3 4">1N</strain>
    </source>
</reference>
<keyword evidence="2" id="KW-0732">Signal</keyword>
<feature type="region of interest" description="Disordered" evidence="1">
    <location>
        <begin position="22"/>
        <end position="51"/>
    </location>
</feature>
<name>A0ABX2C494_9BURK</name>
<evidence type="ECO:0000313" key="4">
    <source>
        <dbReference type="Proteomes" id="UP000652198"/>
    </source>
</evidence>
<proteinExistence type="predicted"/>
<protein>
    <submittedName>
        <fullName evidence="3">Uncharacterized protein</fullName>
    </submittedName>
</protein>
<sequence>MRVLIPAIAVAAACSLSTAAFAQSDGPDGGNPIQAATPQSAADLTAAHQPP</sequence>
<feature type="chain" id="PRO_5047151047" evidence="2">
    <location>
        <begin position="23"/>
        <end position="51"/>
    </location>
</feature>
<comment type="caution">
    <text evidence="3">The sequence shown here is derived from an EMBL/GenBank/DDBJ whole genome shotgun (WGS) entry which is preliminary data.</text>
</comment>
<dbReference type="RefSeq" id="WP_172317619.1">
    <property type="nucleotide sequence ID" value="NZ_WOEY01000155.1"/>
</dbReference>
<organism evidence="3 4">
    <name type="scientific">Paraburkholderia solitsugae</name>
    <dbReference type="NCBI Taxonomy" id="2675748"/>
    <lineage>
        <taxon>Bacteria</taxon>
        <taxon>Pseudomonadati</taxon>
        <taxon>Pseudomonadota</taxon>
        <taxon>Betaproteobacteria</taxon>
        <taxon>Burkholderiales</taxon>
        <taxon>Burkholderiaceae</taxon>
        <taxon>Paraburkholderia</taxon>
    </lineage>
</organism>
<feature type="signal peptide" evidence="2">
    <location>
        <begin position="1"/>
        <end position="22"/>
    </location>
</feature>